<protein>
    <submittedName>
        <fullName evidence="1">Uncharacterized protein</fullName>
    </submittedName>
</protein>
<sequence>MCNLYIILTESLSLLNREPWEDLGCGLTITIRSSLATSAPPGNGGAIGLTGLLGSSSPSDSL</sequence>
<dbReference type="AlphaFoldDB" id="A0A8J5UPH5"/>
<reference evidence="1" key="2">
    <citation type="submission" date="2021-04" db="EMBL/GenBank/DDBJ databases">
        <title>Genome-wide patterns of bracovirus chromosomal integration into multiple host tissues during parasitism.</title>
        <authorList>
            <person name="Chebbi M.A.C."/>
        </authorList>
    </citation>
    <scope>NUCLEOTIDE SEQUENCE</scope>
    <source>
        <tissue evidence="1">Whole body</tissue>
    </source>
</reference>
<organism evidence="1 2">
    <name type="scientific">Cotesia typhae</name>
    <dbReference type="NCBI Taxonomy" id="2053667"/>
    <lineage>
        <taxon>Eukaryota</taxon>
        <taxon>Metazoa</taxon>
        <taxon>Ecdysozoa</taxon>
        <taxon>Arthropoda</taxon>
        <taxon>Hexapoda</taxon>
        <taxon>Insecta</taxon>
        <taxon>Pterygota</taxon>
        <taxon>Neoptera</taxon>
        <taxon>Endopterygota</taxon>
        <taxon>Hymenoptera</taxon>
        <taxon>Apocrita</taxon>
        <taxon>Ichneumonoidea</taxon>
        <taxon>Braconidae</taxon>
        <taxon>Microgastrinae</taxon>
        <taxon>Cotesia</taxon>
    </lineage>
</organism>
<keyword evidence="2" id="KW-1185">Reference proteome</keyword>
<gene>
    <name evidence="1" type="ORF">G9C98_001637</name>
</gene>
<comment type="caution">
    <text evidence="1">The sequence shown here is derived from an EMBL/GenBank/DDBJ whole genome shotgun (WGS) entry which is preliminary data.</text>
</comment>
<reference evidence="1" key="1">
    <citation type="submission" date="2020-03" db="EMBL/GenBank/DDBJ databases">
        <authorList>
            <person name="Chebbi M.A."/>
            <person name="Drezen J.M."/>
        </authorList>
    </citation>
    <scope>NUCLEOTIDE SEQUENCE</scope>
    <source>
        <tissue evidence="1">Whole body</tissue>
    </source>
</reference>
<name>A0A8J5UPH5_9HYME</name>
<evidence type="ECO:0000313" key="1">
    <source>
        <dbReference type="EMBL" id="KAG8035147.1"/>
    </source>
</evidence>
<accession>A0A8J5UPH5</accession>
<proteinExistence type="predicted"/>
<dbReference type="Proteomes" id="UP000729913">
    <property type="component" value="Unassembled WGS sequence"/>
</dbReference>
<evidence type="ECO:0000313" key="2">
    <source>
        <dbReference type="Proteomes" id="UP000729913"/>
    </source>
</evidence>
<dbReference type="EMBL" id="JAAOIC020000064">
    <property type="protein sequence ID" value="KAG8035147.1"/>
    <property type="molecule type" value="Genomic_DNA"/>
</dbReference>